<evidence type="ECO:0000313" key="3">
    <source>
        <dbReference type="Proteomes" id="UP000008549"/>
    </source>
</evidence>
<evidence type="ECO:0000256" key="1">
    <source>
        <dbReference type="SAM" id="MobiDB-lite"/>
    </source>
</evidence>
<reference evidence="2 3" key="2">
    <citation type="journal article" date="2011" name="PLoS Genet.">
        <title>Caenorhabditis briggsae recombinant inbred line genotypes reveal inter-strain incompatibility and the evolution of recombination.</title>
        <authorList>
            <person name="Ross J.A."/>
            <person name="Koboldt D.C."/>
            <person name="Staisch J.E."/>
            <person name="Chamberlin H.M."/>
            <person name="Gupta B.P."/>
            <person name="Miller R.D."/>
            <person name="Baird S.E."/>
            <person name="Haag E.S."/>
        </authorList>
    </citation>
    <scope>NUCLEOTIDE SEQUENCE [LARGE SCALE GENOMIC DNA]</scope>
    <source>
        <strain evidence="2 3">AF16</strain>
    </source>
</reference>
<dbReference type="RefSeq" id="XP_045098361.1">
    <property type="nucleotide sequence ID" value="XM_045238230.1"/>
</dbReference>
<dbReference type="Proteomes" id="UP000008549">
    <property type="component" value="Unassembled WGS sequence"/>
</dbReference>
<dbReference type="EMBL" id="HE601135">
    <property type="protein sequence ID" value="CAR98791.1"/>
    <property type="molecule type" value="Genomic_DNA"/>
</dbReference>
<gene>
    <name evidence="2" type="ORF">CBG27253</name>
    <name evidence="2" type="ORF">CBG_27253</name>
</gene>
<accession>B6IFX5</accession>
<dbReference type="HOGENOM" id="CLU_3417443_0_0_1"/>
<dbReference type="KEGG" id="cbr:CBG_27253"/>
<dbReference type="InParanoid" id="B6IFX5"/>
<dbReference type="CTD" id="68918708"/>
<organism evidence="2 3">
    <name type="scientific">Caenorhabditis briggsae</name>
    <dbReference type="NCBI Taxonomy" id="6238"/>
    <lineage>
        <taxon>Eukaryota</taxon>
        <taxon>Metazoa</taxon>
        <taxon>Ecdysozoa</taxon>
        <taxon>Nematoda</taxon>
        <taxon>Chromadorea</taxon>
        <taxon>Rhabditida</taxon>
        <taxon>Rhabditina</taxon>
        <taxon>Rhabditomorpha</taxon>
        <taxon>Rhabditoidea</taxon>
        <taxon>Rhabditidae</taxon>
        <taxon>Peloderinae</taxon>
        <taxon>Caenorhabditis</taxon>
    </lineage>
</organism>
<sequence>MEWGKNEKKREKKSENERKHRKILKK</sequence>
<reference evidence="2 3" key="1">
    <citation type="journal article" date="2003" name="PLoS Biol.">
        <title>The genome sequence of Caenorhabditis briggsae: a platform for comparative genomics.</title>
        <authorList>
            <person name="Stein L.D."/>
            <person name="Bao Z."/>
            <person name="Blasiar D."/>
            <person name="Blumenthal T."/>
            <person name="Brent M.R."/>
            <person name="Chen N."/>
            <person name="Chinwalla A."/>
            <person name="Clarke L."/>
            <person name="Clee C."/>
            <person name="Coghlan A."/>
            <person name="Coulson A."/>
            <person name="D'Eustachio P."/>
            <person name="Fitch D.H."/>
            <person name="Fulton L.A."/>
            <person name="Fulton R.E."/>
            <person name="Griffiths-Jones S."/>
            <person name="Harris T.W."/>
            <person name="Hillier L.W."/>
            <person name="Kamath R."/>
            <person name="Kuwabara P.E."/>
            <person name="Mardis E.R."/>
            <person name="Marra M.A."/>
            <person name="Miner T.L."/>
            <person name="Minx P."/>
            <person name="Mullikin J.C."/>
            <person name="Plumb R.W."/>
            <person name="Rogers J."/>
            <person name="Schein J.E."/>
            <person name="Sohrmann M."/>
            <person name="Spieth J."/>
            <person name="Stajich J.E."/>
            <person name="Wei C."/>
            <person name="Willey D."/>
            <person name="Wilson R.K."/>
            <person name="Durbin R."/>
            <person name="Waterston R.H."/>
        </authorList>
    </citation>
    <scope>NUCLEOTIDE SEQUENCE [LARGE SCALE GENOMIC DNA]</scope>
    <source>
        <strain evidence="2 3">AF16</strain>
    </source>
</reference>
<feature type="region of interest" description="Disordered" evidence="1">
    <location>
        <begin position="1"/>
        <end position="26"/>
    </location>
</feature>
<keyword evidence="3" id="KW-1185">Reference proteome</keyword>
<name>B6IFX5_CAEBR</name>
<evidence type="ECO:0000313" key="2">
    <source>
        <dbReference type="EMBL" id="CAR98791.1"/>
    </source>
</evidence>
<feature type="compositionally biased region" description="Basic and acidic residues" evidence="1">
    <location>
        <begin position="1"/>
        <end position="18"/>
    </location>
</feature>
<dbReference type="AlphaFoldDB" id="B6IFX5"/>
<dbReference type="GeneID" id="68918708"/>
<protein>
    <submittedName>
        <fullName evidence="2">Protein CBG27253</fullName>
    </submittedName>
</protein>
<proteinExistence type="predicted"/>